<protein>
    <submittedName>
        <fullName evidence="1">Unnamed protein product</fullName>
    </submittedName>
</protein>
<proteinExistence type="predicted"/>
<sequence>MSSRRGDKLVESLIDSHFKIISSYYVSVGYGISEDDNVADTSRTFSKRPSSVVARHNEEGYWMELTSTWQN</sequence>
<comment type="caution">
    <text evidence="1">The sequence shown here is derived from an EMBL/GenBank/DDBJ whole genome shotgun (WGS) entry which is preliminary data.</text>
</comment>
<reference evidence="1" key="1">
    <citation type="submission" date="2023-04" db="EMBL/GenBank/DDBJ databases">
        <title>Phytophthora fragariaefolia NBRC 109709.</title>
        <authorList>
            <person name="Ichikawa N."/>
            <person name="Sato H."/>
            <person name="Tonouchi N."/>
        </authorList>
    </citation>
    <scope>NUCLEOTIDE SEQUENCE</scope>
    <source>
        <strain evidence="1">NBRC 109709</strain>
    </source>
</reference>
<evidence type="ECO:0000313" key="2">
    <source>
        <dbReference type="Proteomes" id="UP001165121"/>
    </source>
</evidence>
<dbReference type="AlphaFoldDB" id="A0A9W6XIF5"/>
<evidence type="ECO:0000313" key="1">
    <source>
        <dbReference type="EMBL" id="GMF39939.1"/>
    </source>
</evidence>
<name>A0A9W6XIF5_9STRA</name>
<keyword evidence="2" id="KW-1185">Reference proteome</keyword>
<accession>A0A9W6XIF5</accession>
<dbReference type="Proteomes" id="UP001165121">
    <property type="component" value="Unassembled WGS sequence"/>
</dbReference>
<dbReference type="EMBL" id="BSXT01001202">
    <property type="protein sequence ID" value="GMF39939.1"/>
    <property type="molecule type" value="Genomic_DNA"/>
</dbReference>
<organism evidence="1 2">
    <name type="scientific">Phytophthora fragariaefolia</name>
    <dbReference type="NCBI Taxonomy" id="1490495"/>
    <lineage>
        <taxon>Eukaryota</taxon>
        <taxon>Sar</taxon>
        <taxon>Stramenopiles</taxon>
        <taxon>Oomycota</taxon>
        <taxon>Peronosporomycetes</taxon>
        <taxon>Peronosporales</taxon>
        <taxon>Peronosporaceae</taxon>
        <taxon>Phytophthora</taxon>
    </lineage>
</organism>
<gene>
    <name evidence="1" type="ORF">Pfra01_001206500</name>
</gene>